<feature type="domain" description="SIS" evidence="1">
    <location>
        <begin position="29"/>
        <end position="191"/>
    </location>
</feature>
<dbReference type="EMBL" id="JBIHSF010000005">
    <property type="protein sequence ID" value="MFH0259617.1"/>
    <property type="molecule type" value="Genomic_DNA"/>
</dbReference>
<keyword evidence="3" id="KW-1185">Reference proteome</keyword>
<organism evidence="2 3">
    <name type="scientific">Vibrio barjaei</name>
    <dbReference type="NCBI Taxonomy" id="1676683"/>
    <lineage>
        <taxon>Bacteria</taxon>
        <taxon>Pseudomonadati</taxon>
        <taxon>Pseudomonadota</taxon>
        <taxon>Gammaproteobacteria</taxon>
        <taxon>Vibrionales</taxon>
        <taxon>Vibrionaceae</taxon>
        <taxon>Vibrio</taxon>
    </lineage>
</organism>
<dbReference type="InterPro" id="IPR050099">
    <property type="entry name" value="SIS_GmhA/DiaA_subfam"/>
</dbReference>
<dbReference type="InterPro" id="IPR046348">
    <property type="entry name" value="SIS_dom_sf"/>
</dbReference>
<dbReference type="Proteomes" id="UP001607125">
    <property type="component" value="Unassembled WGS sequence"/>
</dbReference>
<dbReference type="GO" id="GO:0016853">
    <property type="term" value="F:isomerase activity"/>
    <property type="evidence" value="ECO:0007669"/>
    <property type="project" value="UniProtKB-KW"/>
</dbReference>
<keyword evidence="2" id="KW-0413">Isomerase</keyword>
<dbReference type="InterPro" id="IPR001347">
    <property type="entry name" value="SIS_dom"/>
</dbReference>
<evidence type="ECO:0000259" key="1">
    <source>
        <dbReference type="PROSITE" id="PS51464"/>
    </source>
</evidence>
<dbReference type="EC" id="5.3.1.-" evidence="2"/>
<dbReference type="InterPro" id="IPR035461">
    <property type="entry name" value="GmhA/DiaA"/>
</dbReference>
<proteinExistence type="predicted"/>
<dbReference type="Gene3D" id="3.40.50.10490">
    <property type="entry name" value="Glucose-6-phosphate isomerase like protein, domain 1"/>
    <property type="match status" value="1"/>
</dbReference>
<dbReference type="PANTHER" id="PTHR30390">
    <property type="entry name" value="SEDOHEPTULOSE 7-PHOSPHATE ISOMERASE / DNAA INITIATOR-ASSOCIATING FACTOR FOR REPLICATION INITIATION"/>
    <property type="match status" value="1"/>
</dbReference>
<protein>
    <submittedName>
        <fullName evidence="2">SIS domain-containing protein</fullName>
        <ecNumber evidence="2">5.3.1.-</ecNumber>
    </submittedName>
</protein>
<name>A0ABW7IDE7_9VIBR</name>
<dbReference type="PROSITE" id="PS51464">
    <property type="entry name" value="SIS"/>
    <property type="match status" value="1"/>
</dbReference>
<sequence>MEIKDFTLKYVHELKAHLDAIDTEIVAQIVEEIEKVSKAGSKFYVIGNGGSSATASHWANDFAIGLKRRGILTIDMVSLGDNAAVTSAIANDIGYENIFYMQLKDVLKPEDVILAISCSGNSPNIVTAVEYAKKVGSTVIGASGFDGGKLKQLSDIKFHVDTQKDEYGLVEDIHMILDHIIYSYYIQKAHK</sequence>
<dbReference type="PANTHER" id="PTHR30390:SF8">
    <property type="entry name" value="SUGAR ISOMERASE (SIS)"/>
    <property type="match status" value="1"/>
</dbReference>
<dbReference type="SUPFAM" id="SSF53697">
    <property type="entry name" value="SIS domain"/>
    <property type="match status" value="1"/>
</dbReference>
<dbReference type="CDD" id="cd05006">
    <property type="entry name" value="SIS_GmhA"/>
    <property type="match status" value="1"/>
</dbReference>
<dbReference type="RefSeq" id="WP_394628629.1">
    <property type="nucleotide sequence ID" value="NZ_JBIHSF010000005.1"/>
</dbReference>
<gene>
    <name evidence="2" type="ORF">ACGRH2_04045</name>
</gene>
<dbReference type="Pfam" id="PF13580">
    <property type="entry name" value="SIS_2"/>
    <property type="match status" value="1"/>
</dbReference>
<comment type="caution">
    <text evidence="2">The sequence shown here is derived from an EMBL/GenBank/DDBJ whole genome shotgun (WGS) entry which is preliminary data.</text>
</comment>
<evidence type="ECO:0000313" key="2">
    <source>
        <dbReference type="EMBL" id="MFH0259617.1"/>
    </source>
</evidence>
<evidence type="ECO:0000313" key="3">
    <source>
        <dbReference type="Proteomes" id="UP001607125"/>
    </source>
</evidence>
<accession>A0ABW7IDE7</accession>
<reference evidence="2 3" key="1">
    <citation type="submission" date="2024-10" db="EMBL/GenBank/DDBJ databases">
        <authorList>
            <person name="Yibar A."/>
            <person name="Saticioglu I.B."/>
            <person name="Duman M."/>
            <person name="Ajmi N."/>
            <person name="Gurler F."/>
            <person name="Ay H."/>
            <person name="Onuk E."/>
            <person name="Guler S."/>
            <person name="Romalde J.L."/>
        </authorList>
    </citation>
    <scope>NUCLEOTIDE SEQUENCE [LARGE SCALE GENOMIC DNA]</scope>
    <source>
        <strain evidence="2 3">1-TCBS-B</strain>
    </source>
</reference>